<dbReference type="InterPro" id="IPR036291">
    <property type="entry name" value="NAD(P)-bd_dom_sf"/>
</dbReference>
<dbReference type="Proteomes" id="UP000054011">
    <property type="component" value="Unassembled WGS sequence"/>
</dbReference>
<gene>
    <name evidence="2" type="ORF">ATE80_05270</name>
</gene>
<dbReference type="STRING" id="936756.ATE80_05270"/>
<dbReference type="InterPro" id="IPR051397">
    <property type="entry name" value="Zn-ADH-like_protein"/>
</dbReference>
<dbReference type="InterPro" id="IPR011032">
    <property type="entry name" value="GroES-like_sf"/>
</dbReference>
<dbReference type="SUPFAM" id="SSF50129">
    <property type="entry name" value="GroES-like"/>
    <property type="match status" value="1"/>
</dbReference>
<organism evidence="2 3">
    <name type="scientific">Streptomyces kanasensis</name>
    <dbReference type="NCBI Taxonomy" id="936756"/>
    <lineage>
        <taxon>Bacteria</taxon>
        <taxon>Bacillati</taxon>
        <taxon>Actinomycetota</taxon>
        <taxon>Actinomycetes</taxon>
        <taxon>Kitasatosporales</taxon>
        <taxon>Streptomycetaceae</taxon>
        <taxon>Streptomyces</taxon>
    </lineage>
</organism>
<dbReference type="RefSeq" id="WP_058940946.1">
    <property type="nucleotide sequence ID" value="NZ_LNSV01000008.1"/>
</dbReference>
<dbReference type="InterPro" id="IPR013154">
    <property type="entry name" value="ADH-like_N"/>
</dbReference>
<evidence type="ECO:0000259" key="1">
    <source>
        <dbReference type="SMART" id="SM00829"/>
    </source>
</evidence>
<dbReference type="EMBL" id="LNSV01000008">
    <property type="protein sequence ID" value="KUH39754.1"/>
    <property type="molecule type" value="Genomic_DNA"/>
</dbReference>
<dbReference type="InterPro" id="IPR020843">
    <property type="entry name" value="ER"/>
</dbReference>
<feature type="domain" description="Enoyl reductase (ER)" evidence="1">
    <location>
        <begin position="10"/>
        <end position="314"/>
    </location>
</feature>
<dbReference type="AlphaFoldDB" id="A0A100Y8R2"/>
<dbReference type="PANTHER" id="PTHR43677">
    <property type="entry name" value="SHORT-CHAIN DEHYDROGENASE/REDUCTASE"/>
    <property type="match status" value="1"/>
</dbReference>
<sequence length="318" mass="33336">MRAIHVTEFGGPEVLRLVEVPDPRPEPGRLLIDVSAAGVNYADTHAVEDSYLSRSTLPMIPGGEVVGRTEDGRRVVALADGNGGYAEKAVVREDLAIDVPESVSDAQALALIVQGLTAWHLLRTSGRVAPGESVVVHAAAGGTGSLAVQLAKAFGAGRVIATASTQDKRDLALALGADVAVAADGDGLKDRLVEANGGRKVDVVLEMTGGRVFEESLAALAPFGRLVTYGLAGRQAPEPVHAAQLMGRSRAVVGFWLMHAIGRPGMFREPLSELLEMVADGRLTPQVGGVYPLAEAARAHEDLRARRTVGKLVLDTSR</sequence>
<dbReference type="SMART" id="SM00829">
    <property type="entry name" value="PKS_ER"/>
    <property type="match status" value="1"/>
</dbReference>
<comment type="caution">
    <text evidence="2">The sequence shown here is derived from an EMBL/GenBank/DDBJ whole genome shotgun (WGS) entry which is preliminary data.</text>
</comment>
<dbReference type="Pfam" id="PF08240">
    <property type="entry name" value="ADH_N"/>
    <property type="match status" value="1"/>
</dbReference>
<evidence type="ECO:0000313" key="3">
    <source>
        <dbReference type="Proteomes" id="UP000054011"/>
    </source>
</evidence>
<dbReference type="CDD" id="cd08241">
    <property type="entry name" value="QOR1"/>
    <property type="match status" value="1"/>
</dbReference>
<reference evidence="2 3" key="1">
    <citation type="submission" date="2015-11" db="EMBL/GenBank/DDBJ databases">
        <title>Genome-wide analysis reveals the secondary metabolome in Streptomyces kanasensis ZX01.</title>
        <authorList>
            <person name="Zhang G."/>
            <person name="Han L."/>
            <person name="Feng J."/>
            <person name="Zhang X."/>
        </authorList>
    </citation>
    <scope>NUCLEOTIDE SEQUENCE [LARGE SCALE GENOMIC DNA]</scope>
    <source>
        <strain evidence="2 3">ZX01</strain>
    </source>
</reference>
<accession>A0A100Y8R2</accession>
<dbReference type="Gene3D" id="3.40.50.720">
    <property type="entry name" value="NAD(P)-binding Rossmann-like Domain"/>
    <property type="match status" value="1"/>
</dbReference>
<dbReference type="OrthoDB" id="9805883at2"/>
<dbReference type="InterPro" id="IPR013149">
    <property type="entry name" value="ADH-like_C"/>
</dbReference>
<dbReference type="Gene3D" id="3.90.180.10">
    <property type="entry name" value="Medium-chain alcohol dehydrogenases, catalytic domain"/>
    <property type="match status" value="1"/>
</dbReference>
<name>A0A100Y8R2_9ACTN</name>
<dbReference type="Pfam" id="PF00107">
    <property type="entry name" value="ADH_zinc_N"/>
    <property type="match status" value="1"/>
</dbReference>
<evidence type="ECO:0000313" key="2">
    <source>
        <dbReference type="EMBL" id="KUH39754.1"/>
    </source>
</evidence>
<protein>
    <submittedName>
        <fullName evidence="2">NADPH:quinone reductase</fullName>
    </submittedName>
</protein>
<proteinExistence type="predicted"/>
<dbReference type="PANTHER" id="PTHR43677:SF4">
    <property type="entry name" value="QUINONE OXIDOREDUCTASE-LIKE PROTEIN 2"/>
    <property type="match status" value="1"/>
</dbReference>
<dbReference type="SUPFAM" id="SSF51735">
    <property type="entry name" value="NAD(P)-binding Rossmann-fold domains"/>
    <property type="match status" value="1"/>
</dbReference>
<keyword evidence="3" id="KW-1185">Reference proteome</keyword>
<dbReference type="GO" id="GO:0016491">
    <property type="term" value="F:oxidoreductase activity"/>
    <property type="evidence" value="ECO:0007669"/>
    <property type="project" value="InterPro"/>
</dbReference>